<evidence type="ECO:0000256" key="1">
    <source>
        <dbReference type="ARBA" id="ARBA00022485"/>
    </source>
</evidence>
<evidence type="ECO:0000256" key="5">
    <source>
        <dbReference type="ARBA" id="ARBA00023014"/>
    </source>
</evidence>
<dbReference type="PROSITE" id="PS51449">
    <property type="entry name" value="MTTASE_N"/>
    <property type="match status" value="1"/>
</dbReference>
<sequence>MDKSCLKKYRLPNEQIRILVYDKTRPQLYIETYGCQMNVADSELIVSIMIQNGFSITEDIKKADLILVNTCSVRDNAEQRIWG</sequence>
<reference evidence="7" key="1">
    <citation type="journal article" date="2014" name="Front. Microbiol.">
        <title>High frequency of phylogenetically diverse reductive dehalogenase-homologous genes in deep subseafloor sedimentary metagenomes.</title>
        <authorList>
            <person name="Kawai M."/>
            <person name="Futagami T."/>
            <person name="Toyoda A."/>
            <person name="Takaki Y."/>
            <person name="Nishi S."/>
            <person name="Hori S."/>
            <person name="Arai W."/>
            <person name="Tsubouchi T."/>
            <person name="Morono Y."/>
            <person name="Uchiyama I."/>
            <person name="Ito T."/>
            <person name="Fujiyama A."/>
            <person name="Inagaki F."/>
            <person name="Takami H."/>
        </authorList>
    </citation>
    <scope>NUCLEOTIDE SEQUENCE</scope>
    <source>
        <strain evidence="7">Expedition CK06-06</strain>
    </source>
</reference>
<dbReference type="PANTHER" id="PTHR43020:SF2">
    <property type="entry name" value="MITOCHONDRIAL TRNA METHYLTHIOTRANSFERASE CDK5RAP1"/>
    <property type="match status" value="1"/>
</dbReference>
<dbReference type="PANTHER" id="PTHR43020">
    <property type="entry name" value="CDK5 REGULATORY SUBUNIT-ASSOCIATED PROTEIN 1"/>
    <property type="match status" value="1"/>
</dbReference>
<dbReference type="Gene3D" id="3.40.50.12160">
    <property type="entry name" value="Methylthiotransferase, N-terminal domain"/>
    <property type="match status" value="1"/>
</dbReference>
<keyword evidence="1" id="KW-0004">4Fe-4S</keyword>
<evidence type="ECO:0000256" key="3">
    <source>
        <dbReference type="ARBA" id="ARBA00022723"/>
    </source>
</evidence>
<dbReference type="AlphaFoldDB" id="X1HRV8"/>
<evidence type="ECO:0000256" key="4">
    <source>
        <dbReference type="ARBA" id="ARBA00023004"/>
    </source>
</evidence>
<dbReference type="EMBL" id="BARU01028575">
    <property type="protein sequence ID" value="GAH72207.1"/>
    <property type="molecule type" value="Genomic_DNA"/>
</dbReference>
<dbReference type="GO" id="GO:0046872">
    <property type="term" value="F:metal ion binding"/>
    <property type="evidence" value="ECO:0007669"/>
    <property type="project" value="UniProtKB-KW"/>
</dbReference>
<feature type="domain" description="MTTase N-terminal" evidence="6">
    <location>
        <begin position="26"/>
        <end position="83"/>
    </location>
</feature>
<proteinExistence type="predicted"/>
<comment type="caution">
    <text evidence="7">The sequence shown here is derived from an EMBL/GenBank/DDBJ whole genome shotgun (WGS) entry which is preliminary data.</text>
</comment>
<dbReference type="GO" id="GO:0051539">
    <property type="term" value="F:4 iron, 4 sulfur cluster binding"/>
    <property type="evidence" value="ECO:0007669"/>
    <property type="project" value="UniProtKB-KW"/>
</dbReference>
<evidence type="ECO:0000259" key="6">
    <source>
        <dbReference type="PROSITE" id="PS51449"/>
    </source>
</evidence>
<protein>
    <recommendedName>
        <fullName evidence="6">MTTase N-terminal domain-containing protein</fullName>
    </recommendedName>
</protein>
<keyword evidence="5" id="KW-0411">Iron-sulfur</keyword>
<keyword evidence="3" id="KW-0479">Metal-binding</keyword>
<dbReference type="GO" id="GO:0035597">
    <property type="term" value="F:tRNA-2-methylthio-N(6)-dimethylallyladenosine(37) synthase activity"/>
    <property type="evidence" value="ECO:0007669"/>
    <property type="project" value="TreeGrafter"/>
</dbReference>
<accession>X1HRV8</accession>
<evidence type="ECO:0000313" key="7">
    <source>
        <dbReference type="EMBL" id="GAH72207.1"/>
    </source>
</evidence>
<gene>
    <name evidence="7" type="ORF">S03H2_45590</name>
</gene>
<dbReference type="InterPro" id="IPR038135">
    <property type="entry name" value="Methylthiotransferase_N_sf"/>
</dbReference>
<dbReference type="InterPro" id="IPR013848">
    <property type="entry name" value="Methylthiotransferase_N"/>
</dbReference>
<dbReference type="GO" id="GO:0005829">
    <property type="term" value="C:cytosol"/>
    <property type="evidence" value="ECO:0007669"/>
    <property type="project" value="TreeGrafter"/>
</dbReference>
<feature type="non-terminal residue" evidence="7">
    <location>
        <position position="83"/>
    </location>
</feature>
<keyword evidence="2" id="KW-0949">S-adenosyl-L-methionine</keyword>
<keyword evidence="4" id="KW-0408">Iron</keyword>
<dbReference type="FunFam" id="3.40.50.12160:FF:000003">
    <property type="entry name" value="CDK5 regulatory subunit-associated protein 1"/>
    <property type="match status" value="1"/>
</dbReference>
<dbReference type="Pfam" id="PF00919">
    <property type="entry name" value="UPF0004"/>
    <property type="match status" value="1"/>
</dbReference>
<name>X1HRV8_9ZZZZ</name>
<evidence type="ECO:0000256" key="2">
    <source>
        <dbReference type="ARBA" id="ARBA00022691"/>
    </source>
</evidence>
<organism evidence="7">
    <name type="scientific">marine sediment metagenome</name>
    <dbReference type="NCBI Taxonomy" id="412755"/>
    <lineage>
        <taxon>unclassified sequences</taxon>
        <taxon>metagenomes</taxon>
        <taxon>ecological metagenomes</taxon>
    </lineage>
</organism>